<name>A0A5B9EG64_9BACT</name>
<keyword evidence="5 7" id="KW-1133">Transmembrane helix</keyword>
<evidence type="ECO:0000313" key="9">
    <source>
        <dbReference type="Proteomes" id="UP000321820"/>
    </source>
</evidence>
<dbReference type="InterPro" id="IPR042196">
    <property type="entry name" value="FHIPEP_4"/>
</dbReference>
<dbReference type="PRINTS" id="PR00949">
    <property type="entry name" value="TYPE3IMAPROT"/>
</dbReference>
<proteinExistence type="inferred from homology"/>
<dbReference type="GO" id="GO:0044780">
    <property type="term" value="P:bacterial-type flagellum assembly"/>
    <property type="evidence" value="ECO:0007669"/>
    <property type="project" value="InterPro"/>
</dbReference>
<feature type="transmembrane region" description="Helical" evidence="7">
    <location>
        <begin position="56"/>
        <end position="75"/>
    </location>
</feature>
<keyword evidence="8" id="KW-0282">Flagellum</keyword>
<keyword evidence="8" id="KW-0966">Cell projection</keyword>
<feature type="transmembrane region" description="Helical" evidence="7">
    <location>
        <begin position="110"/>
        <end position="133"/>
    </location>
</feature>
<sequence>MNLKKWNGVLLPLGAISMIFVMLVPLPGLLLDLLLAVSITASIIVFLTAVQVRRAVDFSVFPTLLLLLTLFRLSLNLASSRRILLHGHEGTGAAGNVIEAFGQFVVGGNYIVGFVLFLALIAIQFLVVSHGAVRTAEVTARFTLDALPGKQMAIDADMNAGLIDEQGARKRREAIAREAEFYGAMDGAARFNQRDSMATILITAINIIAGLLIGTLQQGVDLMTAVKTYTILTVGDGLVTMIPSLLVSVAGGMVLTRASSSGALDAELGSQLFTKRKTLWIACGVLAAMALIPGLPKLAFIFMAFAVGMVAKSLPADAPEVVEELVEQKAGAAAASQQDDLASLLKVDELTLEIGFQLIPFVDASNGGQMLNRVRALRRHLATELGFVVPSVHITDNLRLRPREYVISLRGIEIGRWQTEGNCLLAVTAGPDREGRAKALPGIETKEPAFGVNAKWIDPSLQERALAAGCSVVDQTTVIGTHLGELIRRHAHELLSRGEVKRLMDGLTESHPKLVEELVPKLMTLGEVQKVLQQLLREQVSVRDLGSILEVLVEAAAHSKNTVHLVESVRQALGRGLVHPLLDTDGALKVLTLERSLEDEIIGTFDPRARSSEGQMVVGQGDFLRKLVESVKRLTATGSTSALPVLLCPSPARYHVRRWLEPILPRVTVLSPVEIPAEVRVQSVGQIG</sequence>
<accession>A0A5B9EG64</accession>
<reference evidence="8 9" key="1">
    <citation type="submission" date="2019-08" db="EMBL/GenBank/DDBJ databases">
        <title>Complete genome sequence of Terriglobus albidus strain ORNL.</title>
        <authorList>
            <person name="Podar M."/>
        </authorList>
    </citation>
    <scope>NUCLEOTIDE SEQUENCE [LARGE SCALE GENOMIC DNA]</scope>
    <source>
        <strain evidence="8 9">ORNL</strain>
    </source>
</reference>
<dbReference type="InterPro" id="IPR006301">
    <property type="entry name" value="FlhA"/>
</dbReference>
<feature type="transmembrane region" description="Helical" evidence="7">
    <location>
        <begin position="30"/>
        <end position="49"/>
    </location>
</feature>
<dbReference type="OrthoDB" id="9759185at2"/>
<evidence type="ECO:0000256" key="5">
    <source>
        <dbReference type="ARBA" id="ARBA00022989"/>
    </source>
</evidence>
<dbReference type="Gene3D" id="3.40.30.60">
    <property type="entry name" value="FHIPEP family, domain 1"/>
    <property type="match status" value="1"/>
</dbReference>
<feature type="transmembrane region" description="Helical" evidence="7">
    <location>
        <begin position="198"/>
        <end position="217"/>
    </location>
</feature>
<evidence type="ECO:0000256" key="4">
    <source>
        <dbReference type="ARBA" id="ARBA00022692"/>
    </source>
</evidence>
<dbReference type="GO" id="GO:0005886">
    <property type="term" value="C:plasma membrane"/>
    <property type="evidence" value="ECO:0007669"/>
    <property type="project" value="UniProtKB-SubCell"/>
</dbReference>
<keyword evidence="7" id="KW-0653">Protein transport</keyword>
<keyword evidence="8" id="KW-0969">Cilium</keyword>
<keyword evidence="7" id="KW-0813">Transport</keyword>
<dbReference type="AlphaFoldDB" id="A0A5B9EG64"/>
<protein>
    <recommendedName>
        <fullName evidence="7">Flagellar biosynthesis protein FlhA</fullName>
    </recommendedName>
</protein>
<feature type="transmembrane region" description="Helical" evidence="7">
    <location>
        <begin position="7"/>
        <end position="24"/>
    </location>
</feature>
<dbReference type="Gene3D" id="3.40.50.12790">
    <property type="entry name" value="FHIPEP family, domain 4"/>
    <property type="match status" value="1"/>
</dbReference>
<feature type="transmembrane region" description="Helical" evidence="7">
    <location>
        <begin position="237"/>
        <end position="258"/>
    </location>
</feature>
<evidence type="ECO:0000256" key="6">
    <source>
        <dbReference type="ARBA" id="ARBA00023136"/>
    </source>
</evidence>
<evidence type="ECO:0000256" key="1">
    <source>
        <dbReference type="ARBA" id="ARBA00004651"/>
    </source>
</evidence>
<organism evidence="8 9">
    <name type="scientific">Terriglobus albidus</name>
    <dbReference type="NCBI Taxonomy" id="1592106"/>
    <lineage>
        <taxon>Bacteria</taxon>
        <taxon>Pseudomonadati</taxon>
        <taxon>Acidobacteriota</taxon>
        <taxon>Terriglobia</taxon>
        <taxon>Terriglobales</taxon>
        <taxon>Acidobacteriaceae</taxon>
        <taxon>Terriglobus</taxon>
    </lineage>
</organism>
<evidence type="ECO:0000256" key="3">
    <source>
        <dbReference type="ARBA" id="ARBA00022475"/>
    </source>
</evidence>
<dbReference type="PANTHER" id="PTHR30161:SF1">
    <property type="entry name" value="FLAGELLAR BIOSYNTHESIS PROTEIN FLHA-RELATED"/>
    <property type="match status" value="1"/>
</dbReference>
<comment type="subcellular location">
    <subcellularLocation>
        <location evidence="1 7">Cell membrane</location>
        <topology evidence="1 7">Multi-pass membrane protein</topology>
    </subcellularLocation>
</comment>
<dbReference type="Pfam" id="PF00771">
    <property type="entry name" value="FHIPEP"/>
    <property type="match status" value="1"/>
</dbReference>
<dbReference type="NCBIfam" id="TIGR01398">
    <property type="entry name" value="FlhA"/>
    <property type="match status" value="1"/>
</dbReference>
<keyword evidence="7" id="KW-1005">Bacterial flagellum biogenesis</keyword>
<dbReference type="EMBL" id="CP042806">
    <property type="protein sequence ID" value="QEE29337.1"/>
    <property type="molecule type" value="Genomic_DNA"/>
</dbReference>
<dbReference type="PANTHER" id="PTHR30161">
    <property type="entry name" value="FLAGELLAR EXPORT PROTEIN, MEMBRANE FLHA SUBUNIT-RELATED"/>
    <property type="match status" value="1"/>
</dbReference>
<dbReference type="Proteomes" id="UP000321820">
    <property type="component" value="Chromosome"/>
</dbReference>
<dbReference type="GO" id="GO:0009306">
    <property type="term" value="P:protein secretion"/>
    <property type="evidence" value="ECO:0007669"/>
    <property type="project" value="InterPro"/>
</dbReference>
<comment type="similarity">
    <text evidence="2 7">Belongs to the FHIPEP (flagella/HR/invasion proteins export pore) family.</text>
</comment>
<dbReference type="PIRSF" id="PIRSF005419">
    <property type="entry name" value="FlhA"/>
    <property type="match status" value="1"/>
</dbReference>
<evidence type="ECO:0000256" key="2">
    <source>
        <dbReference type="ARBA" id="ARBA00008835"/>
    </source>
</evidence>
<keyword evidence="3 7" id="KW-1003">Cell membrane</keyword>
<evidence type="ECO:0000313" key="8">
    <source>
        <dbReference type="EMBL" id="QEE29337.1"/>
    </source>
</evidence>
<evidence type="ECO:0000256" key="7">
    <source>
        <dbReference type="RuleBase" id="RU364093"/>
    </source>
</evidence>
<gene>
    <name evidence="7 8" type="primary">flhA</name>
    <name evidence="8" type="ORF">FTW19_15860</name>
</gene>
<dbReference type="InterPro" id="IPR001712">
    <property type="entry name" value="T3SS_FHIPEP"/>
</dbReference>
<comment type="function">
    <text evidence="7">Required for formation of the rod structure of the flagellar apparatus. Together with FliI and FliH, may constitute the export apparatus of flagellin.</text>
</comment>
<dbReference type="InterPro" id="IPR042194">
    <property type="entry name" value="FHIPEP_1"/>
</dbReference>
<dbReference type="InterPro" id="IPR042193">
    <property type="entry name" value="FHIPEP_3"/>
</dbReference>
<feature type="transmembrane region" description="Helical" evidence="7">
    <location>
        <begin position="279"/>
        <end position="305"/>
    </location>
</feature>
<keyword evidence="6 7" id="KW-0472">Membrane</keyword>
<dbReference type="Gene3D" id="1.10.8.540">
    <property type="entry name" value="FHIPEP family, domain 3"/>
    <property type="match status" value="1"/>
</dbReference>
<keyword evidence="7" id="KW-1006">Bacterial flagellum protein export</keyword>
<keyword evidence="9" id="KW-1185">Reference proteome</keyword>
<dbReference type="KEGG" id="talb:FTW19_15860"/>
<keyword evidence="4 7" id="KW-0812">Transmembrane</keyword>